<sequence>MAHAGVDIEQTFDAERGVMAGIDAIIGTIRQAAEDDAAWPAMLEHLSDYLGVVEATLGGGIAGAAPEILAPRTDPAQIARYFSTYAPRNMLMRFMLSQSPGQLVVDEAMADFDGFVRDSFYNEWCVPQGYRRGAGLVLTTQNGWAGALMLNSRAPLETDQIARFEAILPTVQQALETNTLLRRFRGLARSSLDVLDLSGQAAILLDGRGLLLDANAGAATLLESGRLVLRQRRLGCADGAADRRLSRLLALCLSAPDHSSGGRLDVPTPHGVLSVHCAPYPGSRLFPSERRPAVIVIITDPQQKLRQKLLALRQKFGLTTAEAELTLALVETGSRKTAAADRGVSDATARAQLTSIFDKTGVRRQTDLVRLVLESD</sequence>
<dbReference type="SUPFAM" id="SSF46894">
    <property type="entry name" value="C-terminal effector domain of the bipartite response regulators"/>
    <property type="match status" value="1"/>
</dbReference>
<gene>
    <name evidence="2" type="ORF">VW35_17780</name>
</gene>
<organism evidence="2 3">
    <name type="scientific">Devosia soli</name>
    <dbReference type="NCBI Taxonomy" id="361041"/>
    <lineage>
        <taxon>Bacteria</taxon>
        <taxon>Pseudomonadati</taxon>
        <taxon>Pseudomonadota</taxon>
        <taxon>Alphaproteobacteria</taxon>
        <taxon>Hyphomicrobiales</taxon>
        <taxon>Devosiaceae</taxon>
        <taxon>Devosia</taxon>
    </lineage>
</organism>
<accession>A0A0F5L2P2</accession>
<dbReference type="InterPro" id="IPR000792">
    <property type="entry name" value="Tscrpt_reg_LuxR_C"/>
</dbReference>
<feature type="domain" description="HTH luxR-type" evidence="1">
    <location>
        <begin position="315"/>
        <end position="372"/>
    </location>
</feature>
<dbReference type="AlphaFoldDB" id="A0A0F5L2P2"/>
<protein>
    <recommendedName>
        <fullName evidence="1">HTH luxR-type domain-containing protein</fullName>
    </recommendedName>
</protein>
<dbReference type="GO" id="GO:0003677">
    <property type="term" value="F:DNA binding"/>
    <property type="evidence" value="ECO:0007669"/>
    <property type="project" value="InterPro"/>
</dbReference>
<evidence type="ECO:0000313" key="3">
    <source>
        <dbReference type="Proteomes" id="UP000033514"/>
    </source>
</evidence>
<dbReference type="Proteomes" id="UP000033514">
    <property type="component" value="Unassembled WGS sequence"/>
</dbReference>
<evidence type="ECO:0000313" key="2">
    <source>
        <dbReference type="EMBL" id="KKB76618.1"/>
    </source>
</evidence>
<dbReference type="PATRIC" id="fig|361041.3.peg.2961"/>
<proteinExistence type="predicted"/>
<keyword evidence="3" id="KW-1185">Reference proteome</keyword>
<dbReference type="EMBL" id="LAJG01000042">
    <property type="protein sequence ID" value="KKB76618.1"/>
    <property type="molecule type" value="Genomic_DNA"/>
</dbReference>
<dbReference type="STRING" id="361041.VW35_17780"/>
<dbReference type="RefSeq" id="WP_046144405.1">
    <property type="nucleotide sequence ID" value="NZ_LAJG01000042.1"/>
</dbReference>
<dbReference type="Gene3D" id="1.10.10.10">
    <property type="entry name" value="Winged helix-like DNA-binding domain superfamily/Winged helix DNA-binding domain"/>
    <property type="match status" value="1"/>
</dbReference>
<dbReference type="InterPro" id="IPR016032">
    <property type="entry name" value="Sig_transdc_resp-reg_C-effctor"/>
</dbReference>
<reference evidence="2 3" key="1">
    <citation type="submission" date="2015-03" db="EMBL/GenBank/DDBJ databases">
        <authorList>
            <person name="Hassan Y.I."/>
            <person name="Lepp D."/>
            <person name="Zhou T."/>
        </authorList>
    </citation>
    <scope>NUCLEOTIDE SEQUENCE [LARGE SCALE GENOMIC DNA]</scope>
    <source>
        <strain evidence="2 3">GH2-10</strain>
    </source>
</reference>
<evidence type="ECO:0000259" key="1">
    <source>
        <dbReference type="SMART" id="SM00421"/>
    </source>
</evidence>
<dbReference type="OrthoDB" id="5497412at2"/>
<name>A0A0F5L2P2_9HYPH</name>
<dbReference type="SMART" id="SM00421">
    <property type="entry name" value="HTH_LUXR"/>
    <property type="match status" value="1"/>
</dbReference>
<dbReference type="InterPro" id="IPR036388">
    <property type="entry name" value="WH-like_DNA-bd_sf"/>
</dbReference>
<comment type="caution">
    <text evidence="2">The sequence shown here is derived from an EMBL/GenBank/DDBJ whole genome shotgun (WGS) entry which is preliminary data.</text>
</comment>
<dbReference type="GO" id="GO:0006355">
    <property type="term" value="P:regulation of DNA-templated transcription"/>
    <property type="evidence" value="ECO:0007669"/>
    <property type="project" value="InterPro"/>
</dbReference>